<feature type="transmembrane region" description="Helical" evidence="8">
    <location>
        <begin position="12"/>
        <end position="34"/>
    </location>
</feature>
<evidence type="ECO:0000256" key="5">
    <source>
        <dbReference type="ARBA" id="ARBA00022989"/>
    </source>
</evidence>
<feature type="domain" description="EamA" evidence="9">
    <location>
        <begin position="159"/>
        <end position="295"/>
    </location>
</feature>
<dbReference type="GO" id="GO:0005886">
    <property type="term" value="C:plasma membrane"/>
    <property type="evidence" value="ECO:0007669"/>
    <property type="project" value="UniProtKB-SubCell"/>
</dbReference>
<dbReference type="SUPFAM" id="SSF103481">
    <property type="entry name" value="Multidrug resistance efflux transporter EmrE"/>
    <property type="match status" value="2"/>
</dbReference>
<feature type="transmembrane region" description="Helical" evidence="8">
    <location>
        <begin position="96"/>
        <end position="122"/>
    </location>
</feature>
<dbReference type="RefSeq" id="WP_150435614.1">
    <property type="nucleotide sequence ID" value="NZ_VYKJ01000006.1"/>
</dbReference>
<keyword evidence="11" id="KW-1185">Reference proteome</keyword>
<feature type="transmembrane region" description="Helical" evidence="8">
    <location>
        <begin position="278"/>
        <end position="296"/>
    </location>
</feature>
<evidence type="ECO:0000313" key="10">
    <source>
        <dbReference type="EMBL" id="KAA8999471.1"/>
    </source>
</evidence>
<evidence type="ECO:0000256" key="7">
    <source>
        <dbReference type="ARBA" id="ARBA00040595"/>
    </source>
</evidence>
<organism evidence="10 11">
    <name type="scientific">Affinibrenneria salicis</name>
    <dbReference type="NCBI Taxonomy" id="2590031"/>
    <lineage>
        <taxon>Bacteria</taxon>
        <taxon>Pseudomonadati</taxon>
        <taxon>Pseudomonadota</taxon>
        <taxon>Gammaproteobacteria</taxon>
        <taxon>Enterobacterales</taxon>
        <taxon>Pectobacteriaceae</taxon>
        <taxon>Affinibrenneria</taxon>
    </lineage>
</organism>
<feature type="transmembrane region" description="Helical" evidence="8">
    <location>
        <begin position="73"/>
        <end position="90"/>
    </location>
</feature>
<protein>
    <recommendedName>
        <fullName evidence="7">Threonine/homoserine exporter RhtA</fullName>
    </recommendedName>
</protein>
<dbReference type="InterPro" id="IPR050638">
    <property type="entry name" value="AA-Vitamin_Transporters"/>
</dbReference>
<feature type="transmembrane region" description="Helical" evidence="8">
    <location>
        <begin position="161"/>
        <end position="178"/>
    </location>
</feature>
<proteinExistence type="inferred from homology"/>
<dbReference type="PANTHER" id="PTHR32322:SF18">
    <property type="entry name" value="S-ADENOSYLMETHIONINE_S-ADENOSYLHOMOCYSTEINE TRANSPORTER"/>
    <property type="match status" value="1"/>
</dbReference>
<evidence type="ECO:0000256" key="8">
    <source>
        <dbReference type="SAM" id="Phobius"/>
    </source>
</evidence>
<evidence type="ECO:0000256" key="3">
    <source>
        <dbReference type="ARBA" id="ARBA00022475"/>
    </source>
</evidence>
<dbReference type="OrthoDB" id="3190463at2"/>
<evidence type="ECO:0000259" key="9">
    <source>
        <dbReference type="Pfam" id="PF00892"/>
    </source>
</evidence>
<feature type="transmembrane region" description="Helical" evidence="8">
    <location>
        <begin position="213"/>
        <end position="241"/>
    </location>
</feature>
<gene>
    <name evidence="10" type="ORF">FJU30_14160</name>
</gene>
<sequence length="306" mass="34125">MNILNNKKLCAHLSLYLATSIWGSSFIFTKVILLADVPPITTAGLRFFFSFILLYIYIAITKKTSLRVSFRELLNYAILGFLGVTIFYWSENVSLLYISTASSSLIRALVPALTLIMSFFVFGEKVTFTKLAGLIIAFIGSMVIILDSANFNSLININVGYLYSFLATVTFALYSILTKVLTNNKNPLKVIFYGFVFGTLFLIPLGISEYSKLYSITITLNLILGFLYLIVFCSILSFFFWSWGLKFIDAGIASTYMNNVPLVTMVLGTLFLGEYLSGYLIIGGIFILSGIYLSSIKSKESERAPC</sequence>
<reference evidence="10 11" key="1">
    <citation type="submission" date="2019-09" db="EMBL/GenBank/DDBJ databases">
        <authorList>
            <person name="Li Y."/>
        </authorList>
    </citation>
    <scope>NUCLEOTIDE SEQUENCE [LARGE SCALE GENOMIC DNA]</scope>
    <source>
        <strain evidence="10 11">L3-3HA</strain>
    </source>
</reference>
<evidence type="ECO:0000256" key="4">
    <source>
        <dbReference type="ARBA" id="ARBA00022692"/>
    </source>
</evidence>
<dbReference type="Pfam" id="PF00892">
    <property type="entry name" value="EamA"/>
    <property type="match status" value="2"/>
</dbReference>
<feature type="transmembrane region" description="Helical" evidence="8">
    <location>
        <begin position="190"/>
        <end position="207"/>
    </location>
</feature>
<dbReference type="InterPro" id="IPR037185">
    <property type="entry name" value="EmrE-like"/>
</dbReference>
<keyword evidence="5 8" id="KW-1133">Transmembrane helix</keyword>
<comment type="caution">
    <text evidence="10">The sequence shown here is derived from an EMBL/GenBank/DDBJ whole genome shotgun (WGS) entry which is preliminary data.</text>
</comment>
<feature type="transmembrane region" description="Helical" evidence="8">
    <location>
        <begin position="134"/>
        <end position="155"/>
    </location>
</feature>
<evidence type="ECO:0000256" key="6">
    <source>
        <dbReference type="ARBA" id="ARBA00023136"/>
    </source>
</evidence>
<keyword evidence="3" id="KW-1003">Cell membrane</keyword>
<feature type="domain" description="EamA" evidence="9">
    <location>
        <begin position="13"/>
        <end position="145"/>
    </location>
</feature>
<feature type="transmembrane region" description="Helical" evidence="8">
    <location>
        <begin position="253"/>
        <end position="272"/>
    </location>
</feature>
<dbReference type="InterPro" id="IPR000620">
    <property type="entry name" value="EamA_dom"/>
</dbReference>
<evidence type="ECO:0000256" key="1">
    <source>
        <dbReference type="ARBA" id="ARBA00004651"/>
    </source>
</evidence>
<evidence type="ECO:0000313" key="11">
    <source>
        <dbReference type="Proteomes" id="UP000335415"/>
    </source>
</evidence>
<keyword evidence="6 8" id="KW-0472">Membrane</keyword>
<dbReference type="Proteomes" id="UP000335415">
    <property type="component" value="Unassembled WGS sequence"/>
</dbReference>
<comment type="similarity">
    <text evidence="2">Belongs to the drug/metabolite transporter (DMT) superfamily. 10 TMS drug/metabolite exporter (DME) (TC 2.A.7.3) family.</text>
</comment>
<accession>A0A5J5FZ64</accession>
<dbReference type="Gene3D" id="1.10.3730.20">
    <property type="match status" value="1"/>
</dbReference>
<evidence type="ECO:0000256" key="2">
    <source>
        <dbReference type="ARBA" id="ARBA00009853"/>
    </source>
</evidence>
<comment type="subcellular location">
    <subcellularLocation>
        <location evidence="1">Cell membrane</location>
        <topology evidence="1">Multi-pass membrane protein</topology>
    </subcellularLocation>
</comment>
<dbReference type="PANTHER" id="PTHR32322">
    <property type="entry name" value="INNER MEMBRANE TRANSPORTER"/>
    <property type="match status" value="1"/>
</dbReference>
<dbReference type="AlphaFoldDB" id="A0A5J5FZ64"/>
<name>A0A5J5FZ64_9GAMM</name>
<keyword evidence="4 8" id="KW-0812">Transmembrane</keyword>
<dbReference type="EMBL" id="VYKJ01000006">
    <property type="protein sequence ID" value="KAA8999471.1"/>
    <property type="molecule type" value="Genomic_DNA"/>
</dbReference>
<feature type="transmembrane region" description="Helical" evidence="8">
    <location>
        <begin position="40"/>
        <end position="61"/>
    </location>
</feature>